<accession>A0ABY2XDE4</accession>
<keyword evidence="3" id="KW-1185">Reference proteome</keyword>
<feature type="chain" id="PRO_5046918204" evidence="1">
    <location>
        <begin position="22"/>
        <end position="203"/>
    </location>
</feature>
<protein>
    <submittedName>
        <fullName evidence="2">Uncharacterized protein</fullName>
    </submittedName>
</protein>
<gene>
    <name evidence="2" type="ORF">FGK64_01660</name>
</gene>
<comment type="caution">
    <text evidence="2">The sequence shown here is derived from an EMBL/GenBank/DDBJ whole genome shotgun (WGS) entry which is preliminary data.</text>
</comment>
<organism evidence="2 3">
    <name type="scientific">Arenibacterium halophilum</name>
    <dbReference type="NCBI Taxonomy" id="2583821"/>
    <lineage>
        <taxon>Bacteria</taxon>
        <taxon>Pseudomonadati</taxon>
        <taxon>Pseudomonadota</taxon>
        <taxon>Alphaproteobacteria</taxon>
        <taxon>Rhodobacterales</taxon>
        <taxon>Paracoccaceae</taxon>
        <taxon>Arenibacterium</taxon>
    </lineage>
</organism>
<dbReference type="RefSeq" id="WP_138862068.1">
    <property type="nucleotide sequence ID" value="NZ_VCPC01000001.1"/>
</dbReference>
<evidence type="ECO:0000256" key="1">
    <source>
        <dbReference type="SAM" id="SignalP"/>
    </source>
</evidence>
<keyword evidence="1" id="KW-0732">Signal</keyword>
<evidence type="ECO:0000313" key="2">
    <source>
        <dbReference type="EMBL" id="TMV14716.1"/>
    </source>
</evidence>
<evidence type="ECO:0000313" key="3">
    <source>
        <dbReference type="Proteomes" id="UP001191082"/>
    </source>
</evidence>
<sequence length="203" mass="21922">MRWRAALAAALVVLAPLGAGAQEFGGLDIGQPIANTQRLGLPLGSQYVGGYRAQKWARPNGVELSITAVPAGPIVYMESFPTAYHQPVQGEGLRFRVTTQAAALDMLGGPGFYFTGRGQFATTNGQDVWFHSYALTDRPNVIVTFAFTAPVSARRLNDQGQLLQNPDAVLDSMIVADYAYQLKIWGGEGVARPGYNTINLNYQ</sequence>
<reference evidence="2 3" key="1">
    <citation type="submission" date="2019-05" db="EMBL/GenBank/DDBJ databases">
        <title>Marivita sp. nov. isolated from sea sediment.</title>
        <authorList>
            <person name="Kim W."/>
        </authorList>
    </citation>
    <scope>NUCLEOTIDE SEQUENCE [LARGE SCALE GENOMIC DNA]</scope>
    <source>
        <strain evidence="2 3">CAU 1492</strain>
    </source>
</reference>
<dbReference type="EMBL" id="VCPC01000001">
    <property type="protein sequence ID" value="TMV14716.1"/>
    <property type="molecule type" value="Genomic_DNA"/>
</dbReference>
<proteinExistence type="predicted"/>
<feature type="signal peptide" evidence="1">
    <location>
        <begin position="1"/>
        <end position="21"/>
    </location>
</feature>
<dbReference type="Proteomes" id="UP001191082">
    <property type="component" value="Unassembled WGS sequence"/>
</dbReference>
<name>A0ABY2XDE4_9RHOB</name>